<dbReference type="PANTHER" id="PTHR30287">
    <property type="entry name" value="MEMBRANE COMPONENT OF PREDICTED ABC SUPERFAMILY METABOLITE UPTAKE TRANSPORTER"/>
    <property type="match status" value="1"/>
</dbReference>
<reference evidence="1" key="1">
    <citation type="submission" date="2016-10" db="EMBL/GenBank/DDBJ databases">
        <title>Sequence of Gallionella enrichment culture.</title>
        <authorList>
            <person name="Poehlein A."/>
            <person name="Muehling M."/>
            <person name="Daniel R."/>
        </authorList>
    </citation>
    <scope>NUCLEOTIDE SEQUENCE</scope>
</reference>
<sequence>MVGDNVAIGVRNFRVAAILQQDPAHGGVLFSFAPRLMMQLDDVAATGLVQTGSHISYHLLVAGGANAVQGFKSWLSSRLARGERLEDVTNARPEIRTALEKTQ</sequence>
<dbReference type="EMBL" id="MLJW01000885">
    <property type="protein sequence ID" value="OIQ81758.1"/>
    <property type="molecule type" value="Genomic_DNA"/>
</dbReference>
<gene>
    <name evidence="1" type="ORF">GALL_364750</name>
</gene>
<evidence type="ECO:0000313" key="1">
    <source>
        <dbReference type="EMBL" id="OIQ81758.1"/>
    </source>
</evidence>
<comment type="caution">
    <text evidence="1">The sequence shown here is derived from an EMBL/GenBank/DDBJ whole genome shotgun (WGS) entry which is preliminary data.</text>
</comment>
<dbReference type="PANTHER" id="PTHR30287:SF1">
    <property type="entry name" value="INNER MEMBRANE PROTEIN"/>
    <property type="match status" value="1"/>
</dbReference>
<accession>A0A1J5QDT7</accession>
<dbReference type="InterPro" id="IPR038766">
    <property type="entry name" value="Membrane_comp_ABC_pdt"/>
</dbReference>
<protein>
    <submittedName>
        <fullName evidence="1">Uncharacterized protein</fullName>
    </submittedName>
</protein>
<organism evidence="1">
    <name type="scientific">mine drainage metagenome</name>
    <dbReference type="NCBI Taxonomy" id="410659"/>
    <lineage>
        <taxon>unclassified sequences</taxon>
        <taxon>metagenomes</taxon>
        <taxon>ecological metagenomes</taxon>
    </lineage>
</organism>
<dbReference type="GO" id="GO:0005886">
    <property type="term" value="C:plasma membrane"/>
    <property type="evidence" value="ECO:0007669"/>
    <property type="project" value="TreeGrafter"/>
</dbReference>
<proteinExistence type="predicted"/>
<name>A0A1J5QDT7_9ZZZZ</name>
<dbReference type="AlphaFoldDB" id="A0A1J5QDT7"/>